<dbReference type="AlphaFoldDB" id="A0A2H1V7Z5"/>
<gene>
    <name evidence="1" type="ORF">SFRICE_011673</name>
</gene>
<name>A0A2H1V7Z5_SPOFR</name>
<proteinExistence type="predicted"/>
<protein>
    <submittedName>
        <fullName evidence="1">SFRICE_011673</fullName>
    </submittedName>
</protein>
<dbReference type="EMBL" id="ODYU01001154">
    <property type="protein sequence ID" value="SOQ36965.1"/>
    <property type="molecule type" value="Genomic_DNA"/>
</dbReference>
<evidence type="ECO:0000313" key="1">
    <source>
        <dbReference type="EMBL" id="SOQ36965.1"/>
    </source>
</evidence>
<accession>A0A2H1V7Z5</accession>
<organism evidence="1">
    <name type="scientific">Spodoptera frugiperda</name>
    <name type="common">Fall armyworm</name>
    <dbReference type="NCBI Taxonomy" id="7108"/>
    <lineage>
        <taxon>Eukaryota</taxon>
        <taxon>Metazoa</taxon>
        <taxon>Ecdysozoa</taxon>
        <taxon>Arthropoda</taxon>
        <taxon>Hexapoda</taxon>
        <taxon>Insecta</taxon>
        <taxon>Pterygota</taxon>
        <taxon>Neoptera</taxon>
        <taxon>Endopterygota</taxon>
        <taxon>Lepidoptera</taxon>
        <taxon>Glossata</taxon>
        <taxon>Ditrysia</taxon>
        <taxon>Noctuoidea</taxon>
        <taxon>Noctuidae</taxon>
        <taxon>Amphipyrinae</taxon>
        <taxon>Spodoptera</taxon>
    </lineage>
</organism>
<reference evidence="1" key="1">
    <citation type="submission" date="2016-07" db="EMBL/GenBank/DDBJ databases">
        <authorList>
            <person name="Bretaudeau A."/>
        </authorList>
    </citation>
    <scope>NUCLEOTIDE SEQUENCE</scope>
    <source>
        <strain evidence="1">Rice</strain>
        <tissue evidence="1">Whole body</tissue>
    </source>
</reference>
<sequence>MQIMTIMFSVRGKSSNDFSSVLGEARGNVRLTKNHPVPTHVCRAGAPVNPLGSPQLRREMGLSVDFIVGRTFEKVKTYEYYVLPRLKILTSHVISMNDI</sequence>